<name>A0A0N8H4I2_9FLAO</name>
<keyword evidence="1" id="KW-1133">Transmembrane helix</keyword>
<dbReference type="AlphaFoldDB" id="A0A0N8H4I2"/>
<keyword evidence="1" id="KW-0472">Membrane</keyword>
<evidence type="ECO:0000256" key="1">
    <source>
        <dbReference type="SAM" id="Phobius"/>
    </source>
</evidence>
<organism evidence="2 3">
    <name type="scientific">Croceitalea dokdonensis DOKDO 023</name>
    <dbReference type="NCBI Taxonomy" id="1300341"/>
    <lineage>
        <taxon>Bacteria</taxon>
        <taxon>Pseudomonadati</taxon>
        <taxon>Bacteroidota</taxon>
        <taxon>Flavobacteriia</taxon>
        <taxon>Flavobacteriales</taxon>
        <taxon>Flavobacteriaceae</taxon>
        <taxon>Croceitalea</taxon>
    </lineage>
</organism>
<evidence type="ECO:0000313" key="2">
    <source>
        <dbReference type="EMBL" id="KPM33444.1"/>
    </source>
</evidence>
<comment type="caution">
    <text evidence="2">The sequence shown here is derived from an EMBL/GenBank/DDBJ whole genome shotgun (WGS) entry which is preliminary data.</text>
</comment>
<feature type="transmembrane region" description="Helical" evidence="1">
    <location>
        <begin position="12"/>
        <end position="37"/>
    </location>
</feature>
<keyword evidence="3" id="KW-1185">Reference proteome</keyword>
<gene>
    <name evidence="2" type="ORF">I595_347</name>
</gene>
<proteinExistence type="predicted"/>
<dbReference type="EMBL" id="LDJX01000001">
    <property type="protein sequence ID" value="KPM33444.1"/>
    <property type="molecule type" value="Genomic_DNA"/>
</dbReference>
<sequence length="40" mass="4683">MDNQIGSQTYLMVFLQLSLLLTIVILNEYLLIINSYYLTN</sequence>
<reference evidence="2 3" key="1">
    <citation type="submission" date="2015-09" db="EMBL/GenBank/DDBJ databases">
        <title>Genome sequence of the marine flavobacterium Croceitalea dokdonensis DOKDO 023 that contains proton- and sodium-pumping rhodopsins.</title>
        <authorList>
            <person name="Kwon S.-K."/>
            <person name="Lee H.K."/>
            <person name="Kwak M.-J."/>
            <person name="Kim J.F."/>
        </authorList>
    </citation>
    <scope>NUCLEOTIDE SEQUENCE [LARGE SCALE GENOMIC DNA]</scope>
    <source>
        <strain evidence="2 3">DOKDO 023</strain>
    </source>
</reference>
<keyword evidence="1" id="KW-0812">Transmembrane</keyword>
<protein>
    <submittedName>
        <fullName evidence="2">Uncharacterized protein</fullName>
    </submittedName>
</protein>
<accession>A0A0N8H4I2</accession>
<evidence type="ECO:0000313" key="3">
    <source>
        <dbReference type="Proteomes" id="UP000050280"/>
    </source>
</evidence>
<dbReference type="Proteomes" id="UP000050280">
    <property type="component" value="Unassembled WGS sequence"/>
</dbReference>